<comment type="similarity">
    <text evidence="1">Belongs to the ATP-dependent AMP-binding enzyme family.</text>
</comment>
<evidence type="ECO:0000259" key="6">
    <source>
        <dbReference type="Pfam" id="PF00501"/>
    </source>
</evidence>
<evidence type="ECO:0000256" key="4">
    <source>
        <dbReference type="ARBA" id="ARBA00066616"/>
    </source>
</evidence>
<dbReference type="AlphaFoldDB" id="A0A9X1Y7Y4"/>
<dbReference type="InterPro" id="IPR050237">
    <property type="entry name" value="ATP-dep_AMP-bd_enzyme"/>
</dbReference>
<dbReference type="Pfam" id="PF13193">
    <property type="entry name" value="AMP-binding_C"/>
    <property type="match status" value="1"/>
</dbReference>
<dbReference type="InterPro" id="IPR045851">
    <property type="entry name" value="AMP-bd_C_sf"/>
</dbReference>
<dbReference type="PANTHER" id="PTHR43767">
    <property type="entry name" value="LONG-CHAIN-FATTY-ACID--COA LIGASE"/>
    <property type="match status" value="1"/>
</dbReference>
<dbReference type="CDD" id="cd17631">
    <property type="entry name" value="FACL_FadD13-like"/>
    <property type="match status" value="1"/>
</dbReference>
<name>A0A9X1Y7Y4_9PROT</name>
<dbReference type="GO" id="GO:0016877">
    <property type="term" value="F:ligase activity, forming carbon-sulfur bonds"/>
    <property type="evidence" value="ECO:0007669"/>
    <property type="project" value="UniProtKB-ARBA"/>
</dbReference>
<accession>A0A9X1Y7Y4</accession>
<proteinExistence type="inferred from homology"/>
<organism evidence="8 9">
    <name type="scientific">Roseomonas acroporae</name>
    <dbReference type="NCBI Taxonomy" id="2937791"/>
    <lineage>
        <taxon>Bacteria</taxon>
        <taxon>Pseudomonadati</taxon>
        <taxon>Pseudomonadota</taxon>
        <taxon>Alphaproteobacteria</taxon>
        <taxon>Acetobacterales</taxon>
        <taxon>Roseomonadaceae</taxon>
        <taxon>Roseomonas</taxon>
    </lineage>
</organism>
<protein>
    <recommendedName>
        <fullName evidence="5">3-methylmercaptopropionyl-CoA ligase</fullName>
        <ecNumber evidence="4">6.2.1.44</ecNumber>
    </recommendedName>
</protein>
<sequence length="513" mass="55586">MYLTQCLHRGRQQQRDRVAVVSGGRRRSWAELADRAARAGTVLRGLGVQPGDRVAILAPNTDDWLDLAFGTWWIGGVVNPVNTRWSPAEIAFSLEDCETAVMVAHPSLLALAEAARTPGLRHLLRTGEAEGDAVPALEPLLRAAAPAEDLRQGGDALASLFYTGGTTGRPKGVMLSHRNMWSALVGRLADIPTGRERVQLHTAPLFHVAGFGGMLVQLHAGSTGVFLQNFDAVALMETIEREGVTDVMLVPTMLSALLEHPEFRPERLRTLRRLTYGAAPIPAALLDRAMALLPAIGFVQAYGMTENWAVAAFNPAENHLPENRHRLRVTGRAYCNTELRIADAEGNTVPHGTVGEVLVRGPHVMLGYWNRPEETRAALRDGWLHTGDAARMDADGYITVVDRLKDMIITGGENVYSAEVENAIGSHPGVRACAVIGVPHPHWGEAVHAVVVPHEGAALDEAAIRAHCRALIAGYKVPKSVEFRDALPLSKVGKVMKNELRAASLPRRTETTA</sequence>
<keyword evidence="9" id="KW-1185">Reference proteome</keyword>
<dbReference type="InterPro" id="IPR020845">
    <property type="entry name" value="AMP-binding_CS"/>
</dbReference>
<evidence type="ECO:0000256" key="5">
    <source>
        <dbReference type="ARBA" id="ARBA00067668"/>
    </source>
</evidence>
<evidence type="ECO:0000256" key="3">
    <source>
        <dbReference type="ARBA" id="ARBA00051915"/>
    </source>
</evidence>
<comment type="catalytic activity">
    <reaction evidence="3">
        <text>3-(methylsulfanyl)propanoate + ATP + CoA = 3-(methylsulfanyl)propanoyl-CoA + AMP + diphosphate</text>
        <dbReference type="Rhea" id="RHEA:43052"/>
        <dbReference type="ChEBI" id="CHEBI:30616"/>
        <dbReference type="ChEBI" id="CHEBI:33019"/>
        <dbReference type="ChEBI" id="CHEBI:49016"/>
        <dbReference type="ChEBI" id="CHEBI:57287"/>
        <dbReference type="ChEBI" id="CHEBI:82815"/>
        <dbReference type="ChEBI" id="CHEBI:456215"/>
        <dbReference type="EC" id="6.2.1.44"/>
    </reaction>
    <physiologicalReaction direction="left-to-right" evidence="3">
        <dbReference type="Rhea" id="RHEA:43053"/>
    </physiologicalReaction>
</comment>
<dbReference type="FunFam" id="3.30.300.30:FF:000008">
    <property type="entry name" value="2,3-dihydroxybenzoate-AMP ligase"/>
    <property type="match status" value="1"/>
</dbReference>
<evidence type="ECO:0000256" key="2">
    <source>
        <dbReference type="ARBA" id="ARBA00022598"/>
    </source>
</evidence>
<dbReference type="RefSeq" id="WP_248666883.1">
    <property type="nucleotide sequence ID" value="NZ_JALPRX010000038.1"/>
</dbReference>
<dbReference type="PANTHER" id="PTHR43767:SF7">
    <property type="entry name" value="MEDIUM_LONG-CHAIN-FATTY-ACID--COA LIGASE FADD8"/>
    <property type="match status" value="1"/>
</dbReference>
<evidence type="ECO:0000313" key="8">
    <source>
        <dbReference type="EMBL" id="MCK8784762.1"/>
    </source>
</evidence>
<dbReference type="Pfam" id="PF00501">
    <property type="entry name" value="AMP-binding"/>
    <property type="match status" value="1"/>
</dbReference>
<evidence type="ECO:0000313" key="9">
    <source>
        <dbReference type="Proteomes" id="UP001139516"/>
    </source>
</evidence>
<reference evidence="8" key="1">
    <citation type="submission" date="2022-04" db="EMBL/GenBank/DDBJ databases">
        <title>Roseomonas acroporae sp. nov., isolated from coral Acropora digitifera.</title>
        <authorList>
            <person name="Sun H."/>
        </authorList>
    </citation>
    <scope>NUCLEOTIDE SEQUENCE</scope>
    <source>
        <strain evidence="8">NAR14</strain>
    </source>
</reference>
<dbReference type="Proteomes" id="UP001139516">
    <property type="component" value="Unassembled WGS sequence"/>
</dbReference>
<dbReference type="NCBIfam" id="NF004837">
    <property type="entry name" value="PRK06187.1"/>
    <property type="match status" value="1"/>
</dbReference>
<dbReference type="Gene3D" id="3.30.300.30">
    <property type="match status" value="1"/>
</dbReference>
<dbReference type="InterPro" id="IPR000873">
    <property type="entry name" value="AMP-dep_synth/lig_dom"/>
</dbReference>
<comment type="caution">
    <text evidence="8">The sequence shown here is derived from an EMBL/GenBank/DDBJ whole genome shotgun (WGS) entry which is preliminary data.</text>
</comment>
<evidence type="ECO:0000259" key="7">
    <source>
        <dbReference type="Pfam" id="PF13193"/>
    </source>
</evidence>
<dbReference type="SUPFAM" id="SSF56801">
    <property type="entry name" value="Acetyl-CoA synthetase-like"/>
    <property type="match status" value="1"/>
</dbReference>
<dbReference type="EMBL" id="JALPRX010000038">
    <property type="protein sequence ID" value="MCK8784762.1"/>
    <property type="molecule type" value="Genomic_DNA"/>
</dbReference>
<feature type="domain" description="AMP-binding enzyme C-terminal" evidence="7">
    <location>
        <begin position="419"/>
        <end position="494"/>
    </location>
</feature>
<evidence type="ECO:0000256" key="1">
    <source>
        <dbReference type="ARBA" id="ARBA00006432"/>
    </source>
</evidence>
<dbReference type="PROSITE" id="PS00455">
    <property type="entry name" value="AMP_BINDING"/>
    <property type="match status" value="1"/>
</dbReference>
<dbReference type="Gene3D" id="3.40.50.12780">
    <property type="entry name" value="N-terminal domain of ligase-like"/>
    <property type="match status" value="1"/>
</dbReference>
<gene>
    <name evidence="8" type="ORF">M0638_10245</name>
</gene>
<dbReference type="InterPro" id="IPR025110">
    <property type="entry name" value="AMP-bd_C"/>
</dbReference>
<feature type="domain" description="AMP-dependent synthetase/ligase" evidence="6">
    <location>
        <begin position="12"/>
        <end position="369"/>
    </location>
</feature>
<dbReference type="EC" id="6.2.1.44" evidence="4"/>
<keyword evidence="2 8" id="KW-0436">Ligase</keyword>
<dbReference type="InterPro" id="IPR042099">
    <property type="entry name" value="ANL_N_sf"/>
</dbReference>